<dbReference type="InterPro" id="IPR053022">
    <property type="entry name" value="Chloroplast_translocon_comp"/>
</dbReference>
<evidence type="ECO:0000313" key="1">
    <source>
        <dbReference type="EMBL" id="KAF2286915.1"/>
    </source>
</evidence>
<evidence type="ECO:0000313" key="2">
    <source>
        <dbReference type="Proteomes" id="UP000467840"/>
    </source>
</evidence>
<dbReference type="AlphaFoldDB" id="A0A6A6KF32"/>
<protein>
    <submittedName>
        <fullName evidence="1">Uncharacterized protein</fullName>
    </submittedName>
</protein>
<proteinExistence type="predicted"/>
<sequence length="268" mass="29468">MDEKMHWRDHHCMDTGLDYDMKHADLEKSFGVKFPGSGLKFWSSVIKGTKKRKFKRGNGCDNSAAGVNAKRRILERSASTAICDNNADISVDASSGEECLPADNYNGEPDENSGIQPLPRKRHLLSHMYDFSLIRDPFLRTLDRLIEAAKVGENFPSSTNVVGDAKTNGVNGEDSSVDVVNRNMDANTSEINNYTSEKLYSEPAMDHSVSKTESGLGPKVEDIVAELVDGVDVVPSEGIEKMLPVSLDSVHFKGGTLMLLAYGDREPR</sequence>
<gene>
    <name evidence="1" type="ORF">GH714_035325</name>
</gene>
<dbReference type="PANTHER" id="PTHR34457:SF3">
    <property type="entry name" value="PROTEIN TIC236, CHLOROPLASTIC"/>
    <property type="match status" value="1"/>
</dbReference>
<dbReference type="EMBL" id="JAAGAX010000017">
    <property type="protein sequence ID" value="KAF2286915.1"/>
    <property type="molecule type" value="Genomic_DNA"/>
</dbReference>
<comment type="caution">
    <text evidence="1">The sequence shown here is derived from an EMBL/GenBank/DDBJ whole genome shotgun (WGS) entry which is preliminary data.</text>
</comment>
<organism evidence="1 2">
    <name type="scientific">Hevea brasiliensis</name>
    <name type="common">Para rubber tree</name>
    <name type="synonym">Siphonia brasiliensis</name>
    <dbReference type="NCBI Taxonomy" id="3981"/>
    <lineage>
        <taxon>Eukaryota</taxon>
        <taxon>Viridiplantae</taxon>
        <taxon>Streptophyta</taxon>
        <taxon>Embryophyta</taxon>
        <taxon>Tracheophyta</taxon>
        <taxon>Spermatophyta</taxon>
        <taxon>Magnoliopsida</taxon>
        <taxon>eudicotyledons</taxon>
        <taxon>Gunneridae</taxon>
        <taxon>Pentapetalae</taxon>
        <taxon>rosids</taxon>
        <taxon>fabids</taxon>
        <taxon>Malpighiales</taxon>
        <taxon>Euphorbiaceae</taxon>
        <taxon>Crotonoideae</taxon>
        <taxon>Micrandreae</taxon>
        <taxon>Hevea</taxon>
    </lineage>
</organism>
<reference evidence="1 2" key="1">
    <citation type="journal article" date="2020" name="Mol. Plant">
        <title>The Chromosome-Based Rubber Tree Genome Provides New Insights into Spurge Genome Evolution and Rubber Biosynthesis.</title>
        <authorList>
            <person name="Liu J."/>
            <person name="Shi C."/>
            <person name="Shi C.C."/>
            <person name="Li W."/>
            <person name="Zhang Q.J."/>
            <person name="Zhang Y."/>
            <person name="Li K."/>
            <person name="Lu H.F."/>
            <person name="Shi C."/>
            <person name="Zhu S.T."/>
            <person name="Xiao Z.Y."/>
            <person name="Nan H."/>
            <person name="Yue Y."/>
            <person name="Zhu X.G."/>
            <person name="Wu Y."/>
            <person name="Hong X.N."/>
            <person name="Fan G.Y."/>
            <person name="Tong Y."/>
            <person name="Zhang D."/>
            <person name="Mao C.L."/>
            <person name="Liu Y.L."/>
            <person name="Hao S.J."/>
            <person name="Liu W.Q."/>
            <person name="Lv M.Q."/>
            <person name="Zhang H.B."/>
            <person name="Liu Y."/>
            <person name="Hu-Tang G.R."/>
            <person name="Wang J.P."/>
            <person name="Wang J.H."/>
            <person name="Sun Y.H."/>
            <person name="Ni S.B."/>
            <person name="Chen W.B."/>
            <person name="Zhang X.C."/>
            <person name="Jiao Y.N."/>
            <person name="Eichler E.E."/>
            <person name="Li G.H."/>
            <person name="Liu X."/>
            <person name="Gao L.Z."/>
        </authorList>
    </citation>
    <scope>NUCLEOTIDE SEQUENCE [LARGE SCALE GENOMIC DNA]</scope>
    <source>
        <strain evidence="2">cv. GT1</strain>
        <tissue evidence="1">Leaf</tissue>
    </source>
</reference>
<name>A0A6A6KF32_HEVBR</name>
<dbReference type="Proteomes" id="UP000467840">
    <property type="component" value="Chromosome 3"/>
</dbReference>
<dbReference type="PANTHER" id="PTHR34457">
    <property type="entry name" value="EMBRYO DEFECTIVE 2410"/>
    <property type="match status" value="1"/>
</dbReference>
<accession>A0A6A6KF32</accession>
<keyword evidence="2" id="KW-1185">Reference proteome</keyword>